<dbReference type="InterPro" id="IPR001906">
    <property type="entry name" value="Terpene_synth_N"/>
</dbReference>
<dbReference type="Pfam" id="PF01397">
    <property type="entry name" value="Terpene_synth"/>
    <property type="match status" value="1"/>
</dbReference>
<dbReference type="AlphaFoldDB" id="A0AA35V1M0"/>
<dbReference type="InterPro" id="IPR044814">
    <property type="entry name" value="Terpene_cyclase_plant_C1"/>
</dbReference>
<evidence type="ECO:0000313" key="4">
    <source>
        <dbReference type="EMBL" id="CAI9269156.1"/>
    </source>
</evidence>
<dbReference type="SUPFAM" id="SSF48239">
    <property type="entry name" value="Terpenoid cyclases/Protein prenyltransferases"/>
    <property type="match status" value="1"/>
</dbReference>
<feature type="domain" description="Terpene synthase metal-binding" evidence="3">
    <location>
        <begin position="286"/>
        <end position="459"/>
    </location>
</feature>
<dbReference type="GO" id="GO:0010333">
    <property type="term" value="F:terpene synthase activity"/>
    <property type="evidence" value="ECO:0007669"/>
    <property type="project" value="InterPro"/>
</dbReference>
<accession>A0AA35V1M0</accession>
<dbReference type="FunFam" id="1.50.10.130:FF:000001">
    <property type="entry name" value="Isoprene synthase, chloroplastic"/>
    <property type="match status" value="1"/>
</dbReference>
<dbReference type="Proteomes" id="UP001177003">
    <property type="component" value="Chromosome 1"/>
</dbReference>
<dbReference type="InterPro" id="IPR005630">
    <property type="entry name" value="Terpene_synthase_metal-bd"/>
</dbReference>
<dbReference type="PANTHER" id="PTHR31225">
    <property type="entry name" value="OS04G0344100 PROTEIN-RELATED"/>
    <property type="match status" value="1"/>
</dbReference>
<organism evidence="4 5">
    <name type="scientific">Lactuca saligna</name>
    <name type="common">Willowleaf lettuce</name>
    <dbReference type="NCBI Taxonomy" id="75948"/>
    <lineage>
        <taxon>Eukaryota</taxon>
        <taxon>Viridiplantae</taxon>
        <taxon>Streptophyta</taxon>
        <taxon>Embryophyta</taxon>
        <taxon>Tracheophyta</taxon>
        <taxon>Spermatophyta</taxon>
        <taxon>Magnoliopsida</taxon>
        <taxon>eudicotyledons</taxon>
        <taxon>Gunneridae</taxon>
        <taxon>Pentapetalae</taxon>
        <taxon>asterids</taxon>
        <taxon>campanulids</taxon>
        <taxon>Asterales</taxon>
        <taxon>Asteraceae</taxon>
        <taxon>Cichorioideae</taxon>
        <taxon>Cichorieae</taxon>
        <taxon>Lactucinae</taxon>
        <taxon>Lactuca</taxon>
    </lineage>
</organism>
<dbReference type="CDD" id="cd00684">
    <property type="entry name" value="Terpene_cyclase_plant_C1"/>
    <property type="match status" value="1"/>
</dbReference>
<dbReference type="Pfam" id="PF03936">
    <property type="entry name" value="Terpene_synth_C"/>
    <property type="match status" value="2"/>
</dbReference>
<evidence type="ECO:0000259" key="3">
    <source>
        <dbReference type="Pfam" id="PF03936"/>
    </source>
</evidence>
<dbReference type="SUPFAM" id="SSF48576">
    <property type="entry name" value="Terpenoid synthases"/>
    <property type="match status" value="1"/>
</dbReference>
<keyword evidence="1" id="KW-0479">Metal-binding</keyword>
<name>A0AA35V1M0_LACSI</name>
<protein>
    <submittedName>
        <fullName evidence="4">Uncharacterized protein</fullName>
    </submittedName>
</protein>
<dbReference type="GO" id="GO:0000287">
    <property type="term" value="F:magnesium ion binding"/>
    <property type="evidence" value="ECO:0007669"/>
    <property type="project" value="InterPro"/>
</dbReference>
<dbReference type="InterPro" id="IPR008930">
    <property type="entry name" value="Terpenoid_cyclase/PrenylTrfase"/>
</dbReference>
<sequence length="516" mass="60678">MSDEQKDISRPTVNFLPSIWGDEFLACEQQEYDEGIEKEVDVLKEEVKKQISASLNEPTEHLNLLKLVDTIQRLGIAYYFEKEISQALQQFFDAYGEHNWNGVGTSLWFRLMRQQGFFVSSETFKTYKEKEGCFNESLKNDLQGLLDLYEATFLSMPSEVILDDARDFSKTCLAEMAKNHLLSDPIVSTEIHEALKQPLHKRLPRLEAIRYIPFYERQIFHNHSLLKLAKLGYNLLQSLHKKEICQISKWWKRFDIPTNVPYARDRLVECYLWALGTHSEPQYSVEAVQRWSNTCVEDLPEYMKLLYQMLMDLHEEMGEFLARMGKLHQLNYVKDTIKEYIRSYMIEAKWNHENYTPTVEEHRDVTYISTAFNVLLVTSFAAEGNVITDELFHWLFSYPPIVKASFGLGRVMDDIVTHKEEQERKHVASVIECYMKEFDVDKEHSQGFFIEMIEDAWKEMNKESITCKDVKMPIKRRVMNIARVMDVLYKNKDHFTHVGEELISHIKSLLVDPISI</sequence>
<reference evidence="4" key="1">
    <citation type="submission" date="2023-04" db="EMBL/GenBank/DDBJ databases">
        <authorList>
            <person name="Vijverberg K."/>
            <person name="Xiong W."/>
            <person name="Schranz E."/>
        </authorList>
    </citation>
    <scope>NUCLEOTIDE SEQUENCE</scope>
</reference>
<dbReference type="Gene3D" id="1.10.600.10">
    <property type="entry name" value="Farnesyl Diphosphate Synthase"/>
    <property type="match status" value="2"/>
</dbReference>
<evidence type="ECO:0000256" key="1">
    <source>
        <dbReference type="ARBA" id="ARBA00022723"/>
    </source>
</evidence>
<dbReference type="Gene3D" id="1.50.10.130">
    <property type="entry name" value="Terpene synthase, N-terminal domain"/>
    <property type="match status" value="1"/>
</dbReference>
<evidence type="ECO:0000259" key="2">
    <source>
        <dbReference type="Pfam" id="PF01397"/>
    </source>
</evidence>
<proteinExistence type="predicted"/>
<gene>
    <name evidence="4" type="ORF">LSALG_LOCUS9544</name>
</gene>
<feature type="domain" description="Terpene synthase N-terminal" evidence="2">
    <location>
        <begin position="19"/>
        <end position="195"/>
    </location>
</feature>
<dbReference type="InterPro" id="IPR050148">
    <property type="entry name" value="Terpene_synthase-like"/>
</dbReference>
<dbReference type="GO" id="GO:0016102">
    <property type="term" value="P:diterpenoid biosynthetic process"/>
    <property type="evidence" value="ECO:0007669"/>
    <property type="project" value="InterPro"/>
</dbReference>
<keyword evidence="5" id="KW-1185">Reference proteome</keyword>
<evidence type="ECO:0000313" key="5">
    <source>
        <dbReference type="Proteomes" id="UP001177003"/>
    </source>
</evidence>
<feature type="domain" description="Terpene synthase metal-binding" evidence="3">
    <location>
        <begin position="254"/>
        <end position="284"/>
    </location>
</feature>
<dbReference type="PANTHER" id="PTHR31225:SF235">
    <property type="entry name" value="TERPENOID CYCLASES_PROTEIN PRENYLTRANSFERASE ALPHA-ALPHA TOROID-RELATED"/>
    <property type="match status" value="1"/>
</dbReference>
<dbReference type="InterPro" id="IPR008949">
    <property type="entry name" value="Isoprenoid_synthase_dom_sf"/>
</dbReference>
<dbReference type="InterPro" id="IPR036965">
    <property type="entry name" value="Terpene_synth_N_sf"/>
</dbReference>
<dbReference type="EMBL" id="OX465077">
    <property type="protein sequence ID" value="CAI9269156.1"/>
    <property type="molecule type" value="Genomic_DNA"/>
</dbReference>